<feature type="transmembrane region" description="Helical" evidence="6">
    <location>
        <begin position="621"/>
        <end position="646"/>
    </location>
</feature>
<evidence type="ECO:0000256" key="1">
    <source>
        <dbReference type="ARBA" id="ARBA00001231"/>
    </source>
</evidence>
<keyword evidence="6" id="KW-0812">Transmembrane</keyword>
<dbReference type="EC" id="3.2.1.52" evidence="3"/>
<dbReference type="InterPro" id="IPR050226">
    <property type="entry name" value="NagZ_Beta-hexosaminidase"/>
</dbReference>
<evidence type="ECO:0000256" key="2">
    <source>
        <dbReference type="ARBA" id="ARBA00005336"/>
    </source>
</evidence>
<dbReference type="KEGG" id="vsa:VSAL_p840_55"/>
<dbReference type="HOGENOM" id="CLU_379779_0_0_6"/>
<organism evidence="9 10">
    <name type="scientific">Aliivibrio salmonicida (strain LFI1238)</name>
    <name type="common">Vibrio salmonicida (strain LFI1238)</name>
    <dbReference type="NCBI Taxonomy" id="316275"/>
    <lineage>
        <taxon>Bacteria</taxon>
        <taxon>Pseudomonadati</taxon>
        <taxon>Pseudomonadota</taxon>
        <taxon>Gammaproteobacteria</taxon>
        <taxon>Vibrionales</taxon>
        <taxon>Vibrionaceae</taxon>
        <taxon>Aliivibrio</taxon>
    </lineage>
</organism>
<evidence type="ECO:0000256" key="3">
    <source>
        <dbReference type="ARBA" id="ARBA00012663"/>
    </source>
</evidence>
<dbReference type="Proteomes" id="UP000001730">
    <property type="component" value="Plasmid pVSAL840"/>
</dbReference>
<keyword evidence="6" id="KW-1133">Transmembrane helix</keyword>
<dbReference type="PANTHER" id="PTHR30480:SF13">
    <property type="entry name" value="BETA-HEXOSAMINIDASE"/>
    <property type="match status" value="1"/>
</dbReference>
<name>B6ET26_ALISL</name>
<keyword evidence="9" id="KW-0614">Plasmid</keyword>
<evidence type="ECO:0000256" key="6">
    <source>
        <dbReference type="SAM" id="Phobius"/>
    </source>
</evidence>
<feature type="chain" id="PRO_5002844619" description="beta-N-acetylhexosaminidase" evidence="7">
    <location>
        <begin position="27"/>
        <end position="729"/>
    </location>
</feature>
<dbReference type="Gene3D" id="3.20.20.300">
    <property type="entry name" value="Glycoside hydrolase, family 3, N-terminal domain"/>
    <property type="match status" value="1"/>
</dbReference>
<dbReference type="GO" id="GO:0004563">
    <property type="term" value="F:beta-N-acetylhexosaminidase activity"/>
    <property type="evidence" value="ECO:0007669"/>
    <property type="project" value="UniProtKB-EC"/>
</dbReference>
<dbReference type="SUPFAM" id="SSF51445">
    <property type="entry name" value="(Trans)glycosidases"/>
    <property type="match status" value="1"/>
</dbReference>
<protein>
    <recommendedName>
        <fullName evidence="3">beta-N-acetylhexosaminidase</fullName>
        <ecNumber evidence="3">3.2.1.52</ecNumber>
    </recommendedName>
</protein>
<dbReference type="PANTHER" id="PTHR30480">
    <property type="entry name" value="BETA-HEXOSAMINIDASE-RELATED"/>
    <property type="match status" value="1"/>
</dbReference>
<feature type="domain" description="Glycoside hydrolase family 3 N-terminal" evidence="8">
    <location>
        <begin position="40"/>
        <end position="352"/>
    </location>
</feature>
<dbReference type="AlphaFoldDB" id="B6ET26"/>
<dbReference type="InterPro" id="IPR017853">
    <property type="entry name" value="GH"/>
</dbReference>
<dbReference type="InterPro" id="IPR001764">
    <property type="entry name" value="Glyco_hydro_3_N"/>
</dbReference>
<dbReference type="GO" id="GO:0005975">
    <property type="term" value="P:carbohydrate metabolic process"/>
    <property type="evidence" value="ECO:0007669"/>
    <property type="project" value="InterPro"/>
</dbReference>
<accession>B6ET26</accession>
<comment type="catalytic activity">
    <reaction evidence="1">
        <text>Hydrolysis of terminal non-reducing N-acetyl-D-hexosamine residues in N-acetyl-beta-D-hexosaminides.</text>
        <dbReference type="EC" id="3.2.1.52"/>
    </reaction>
</comment>
<feature type="transmembrane region" description="Helical" evidence="6">
    <location>
        <begin position="673"/>
        <end position="690"/>
    </location>
</feature>
<dbReference type="Pfam" id="PF00933">
    <property type="entry name" value="Glyco_hydro_3"/>
    <property type="match status" value="1"/>
</dbReference>
<dbReference type="InterPro" id="IPR036962">
    <property type="entry name" value="Glyco_hydro_3_N_sf"/>
</dbReference>
<keyword evidence="5" id="KW-0326">Glycosidase</keyword>
<geneLocation type="plasmid" evidence="9 10">
    <name>pVSAL840</name>
</geneLocation>
<evidence type="ECO:0000256" key="5">
    <source>
        <dbReference type="ARBA" id="ARBA00023295"/>
    </source>
</evidence>
<gene>
    <name evidence="9" type="ordered locus">VSAL_p840_55</name>
</gene>
<reference evidence="9 10" key="1">
    <citation type="journal article" date="2008" name="BMC Genomics">
        <title>The genome sequence of the fish pathogen Aliivibrio salmonicida strain LFI1238 shows extensive evidence of gene decay.</title>
        <authorList>
            <person name="Hjerde E."/>
            <person name="Lorentzen M.S."/>
            <person name="Holden M.T."/>
            <person name="Seeger K."/>
            <person name="Paulsen S."/>
            <person name="Bason N."/>
            <person name="Churcher C."/>
            <person name="Harris D."/>
            <person name="Norbertczak H."/>
            <person name="Quail M.A."/>
            <person name="Sanders S."/>
            <person name="Thurston S."/>
            <person name="Parkhill J."/>
            <person name="Willassen N.P."/>
            <person name="Thomson N.R."/>
        </authorList>
    </citation>
    <scope>NUCLEOTIDE SEQUENCE [LARGE SCALE GENOMIC DNA]</scope>
    <source>
        <strain evidence="9 10">LFI1238</strain>
    </source>
</reference>
<dbReference type="EMBL" id="FM178381">
    <property type="protein sequence ID" value="CAQ81914.1"/>
    <property type="molecule type" value="Genomic_DNA"/>
</dbReference>
<proteinExistence type="inferred from homology"/>
<evidence type="ECO:0000256" key="7">
    <source>
        <dbReference type="SAM" id="SignalP"/>
    </source>
</evidence>
<dbReference type="CAZy" id="GH3">
    <property type="family name" value="Glycoside Hydrolase Family 3"/>
</dbReference>
<comment type="similarity">
    <text evidence="2">Belongs to the glycosyl hydrolase 3 family.</text>
</comment>
<keyword evidence="6" id="KW-0472">Membrane</keyword>
<feature type="signal peptide" evidence="7">
    <location>
        <begin position="1"/>
        <end position="26"/>
    </location>
</feature>
<evidence type="ECO:0000313" key="10">
    <source>
        <dbReference type="Proteomes" id="UP000001730"/>
    </source>
</evidence>
<evidence type="ECO:0000313" key="9">
    <source>
        <dbReference type="EMBL" id="CAQ81914.1"/>
    </source>
</evidence>
<dbReference type="RefSeq" id="WP_012548893.1">
    <property type="nucleotide sequence ID" value="NC_011311.1"/>
</dbReference>
<dbReference type="GO" id="GO:0009254">
    <property type="term" value="P:peptidoglycan turnover"/>
    <property type="evidence" value="ECO:0007669"/>
    <property type="project" value="TreeGrafter"/>
</dbReference>
<sequence>MFRITQFALMYLLSLPLLASSLTPLADDYIEKNGLRKSAAQLLVTGIVADYNNFSYNKKTQELLNLNVGGIIINAYNVPVPHNTNNRNHAIQIIKDFTNSIRSVHVDGSDLLIAVDFESYRYTSLRYPLIAPPSALTLSANNSTKSAFNAGDDAGRQLENVGVNVILGPVLDKDSKLQGTRNTNLMNRSFGSDSKVISVFASEFIRGVSNNRVATFAKHFPGYGFVDSNPHNDDKVDINAPRKTIIEDLKPFSNTSSLLSGVMTSHLYINKSNRPLTVSKSNLDLLINNEHLNSLREKIIITDDISGMASIQQYRNDDGISNSRLVLNAFKAGHDLILISHLEHHSNNKFTVSDVRESIDELEKYVRTKNGLSQLKVSLEKILFLKKKVSLKKQAVNLVNADYLKVIESRNLEIYKNGTINVSSSDVDTNTNFMDFVNSENKVYIVGNSRYFDSIQHNIPASKSVVYTDINELKRGSTKGAVLINKIGLKLSKTVADGNYLVFLVSSLDSYNILESLRLHNTDPSRVLVSVHGSPLPIKTATLLNYKIVTNFDYSPSSAYPLGLILNGHLNPGNLHKSPLELGNGAIFKLSDRMDIEHSGSDSDLTKKISKEGENNLNVKFWLLILPVSLIFGSKIISMSIFSCHAKKSPDLDSRRTFWREALVSKAYFKRKIAILALLFLGFIAIPIFISSPGDFSYIVTSSDYVFETSTVKNIVDILMYVDKFLVKL</sequence>
<keyword evidence="4" id="KW-0378">Hydrolase</keyword>
<evidence type="ECO:0000259" key="8">
    <source>
        <dbReference type="Pfam" id="PF00933"/>
    </source>
</evidence>
<keyword evidence="10" id="KW-1185">Reference proteome</keyword>
<evidence type="ECO:0000256" key="4">
    <source>
        <dbReference type="ARBA" id="ARBA00022801"/>
    </source>
</evidence>
<keyword evidence="7" id="KW-0732">Signal</keyword>